<keyword evidence="7" id="KW-0418">Kinase</keyword>
<keyword evidence="2 4" id="KW-0863">Zinc-finger</keyword>
<keyword evidence="8" id="KW-1185">Reference proteome</keyword>
<gene>
    <name evidence="7" type="ORF">BMR1_01G03051_2</name>
</gene>
<dbReference type="PROSITE" id="PS00518">
    <property type="entry name" value="ZF_RING_1"/>
    <property type="match status" value="1"/>
</dbReference>
<feature type="coiled-coil region" evidence="5">
    <location>
        <begin position="121"/>
        <end position="151"/>
    </location>
</feature>
<dbReference type="GO" id="GO:0006281">
    <property type="term" value="P:DNA repair"/>
    <property type="evidence" value="ECO:0007669"/>
    <property type="project" value="TreeGrafter"/>
</dbReference>
<protein>
    <submittedName>
        <fullName evidence="7">CDK-activating kinase assembly factor MAT1</fullName>
    </submittedName>
</protein>
<dbReference type="GeneID" id="24423688"/>
<keyword evidence="7" id="KW-0808">Transferase</keyword>
<dbReference type="SUPFAM" id="SSF57850">
    <property type="entry name" value="RING/U-box"/>
    <property type="match status" value="1"/>
</dbReference>
<dbReference type="KEGG" id="bmic:BMR1_01G03051_2"/>
<evidence type="ECO:0000259" key="6">
    <source>
        <dbReference type="PROSITE" id="PS50089"/>
    </source>
</evidence>
<dbReference type="OrthoDB" id="5963at2759"/>
<evidence type="ECO:0000256" key="5">
    <source>
        <dbReference type="SAM" id="Coils"/>
    </source>
</evidence>
<dbReference type="PROSITE" id="PS50089">
    <property type="entry name" value="ZF_RING_2"/>
    <property type="match status" value="1"/>
</dbReference>
<name>A0A1N6LX53_BABMR</name>
<dbReference type="GO" id="GO:0016301">
    <property type="term" value="F:kinase activity"/>
    <property type="evidence" value="ECO:0007669"/>
    <property type="project" value="UniProtKB-KW"/>
</dbReference>
<evidence type="ECO:0000313" key="7">
    <source>
        <dbReference type="EMBL" id="SIO73441.1"/>
    </source>
</evidence>
<organism evidence="7 8">
    <name type="scientific">Babesia microti (strain RI)</name>
    <dbReference type="NCBI Taxonomy" id="1133968"/>
    <lineage>
        <taxon>Eukaryota</taxon>
        <taxon>Sar</taxon>
        <taxon>Alveolata</taxon>
        <taxon>Apicomplexa</taxon>
        <taxon>Aconoidasida</taxon>
        <taxon>Piroplasmida</taxon>
        <taxon>Babesiidae</taxon>
        <taxon>Babesia</taxon>
    </lineage>
</organism>
<dbReference type="Pfam" id="PF06391">
    <property type="entry name" value="MAT1"/>
    <property type="match status" value="1"/>
</dbReference>
<dbReference type="RefSeq" id="XP_021337539.1">
    <property type="nucleotide sequence ID" value="XM_021482954.1"/>
</dbReference>
<dbReference type="GO" id="GO:0005675">
    <property type="term" value="C:transcription factor TFIIH holo complex"/>
    <property type="evidence" value="ECO:0007669"/>
    <property type="project" value="TreeGrafter"/>
</dbReference>
<keyword evidence="5" id="KW-0175">Coiled coil</keyword>
<dbReference type="PANTHER" id="PTHR12683">
    <property type="entry name" value="CDK-ACTIVATING KINASE ASSEMBLY FACTOR MAT1"/>
    <property type="match status" value="1"/>
</dbReference>
<proteinExistence type="predicted"/>
<dbReference type="GO" id="GO:0006357">
    <property type="term" value="P:regulation of transcription by RNA polymerase II"/>
    <property type="evidence" value="ECO:0007669"/>
    <property type="project" value="TreeGrafter"/>
</dbReference>
<dbReference type="SMART" id="SM00184">
    <property type="entry name" value="RING"/>
    <property type="match status" value="1"/>
</dbReference>
<evidence type="ECO:0000256" key="3">
    <source>
        <dbReference type="ARBA" id="ARBA00022833"/>
    </source>
</evidence>
<dbReference type="InterPro" id="IPR017907">
    <property type="entry name" value="Znf_RING_CS"/>
</dbReference>
<dbReference type="VEuPathDB" id="PiroplasmaDB:BMR1_01G03051_2"/>
<dbReference type="Gene3D" id="3.30.40.10">
    <property type="entry name" value="Zinc/RING finger domain, C3HC4 (zinc finger)"/>
    <property type="match status" value="1"/>
</dbReference>
<accession>A0A1N6LX53</accession>
<dbReference type="GO" id="GO:0008270">
    <property type="term" value="F:zinc ion binding"/>
    <property type="evidence" value="ECO:0007669"/>
    <property type="project" value="UniProtKB-KW"/>
</dbReference>
<reference evidence="7 8" key="2">
    <citation type="journal article" date="2013" name="PLoS ONE">
        <title>Whole genome mapping and re-organization of the nuclear and mitochondrial genomes of Babesia microti isolates.</title>
        <authorList>
            <person name="Cornillot E."/>
            <person name="Dassouli A."/>
            <person name="Garg A."/>
            <person name="Pachikara N."/>
            <person name="Randazzo S."/>
            <person name="Depoix D."/>
            <person name="Carcy B."/>
            <person name="Delbecq S."/>
            <person name="Frutos R."/>
            <person name="Silva J.C."/>
            <person name="Sutton R."/>
            <person name="Krause P.J."/>
            <person name="Mamoun C.B."/>
        </authorList>
    </citation>
    <scope>NUCLEOTIDE SEQUENCE [LARGE SCALE GENOMIC DNA]</scope>
    <source>
        <strain evidence="7 8">RI</strain>
    </source>
</reference>
<evidence type="ECO:0000256" key="4">
    <source>
        <dbReference type="PROSITE-ProRule" id="PRU00175"/>
    </source>
</evidence>
<dbReference type="EMBL" id="FO082871">
    <property type="protein sequence ID" value="SIO73441.1"/>
    <property type="molecule type" value="Genomic_DNA"/>
</dbReference>
<reference evidence="7 8" key="3">
    <citation type="journal article" date="2016" name="Sci. Rep.">
        <title>Genome-wide diversity and gene expression profiling of Babesia microti isolates identify polymorphic genes that mediate host-pathogen interactions.</title>
        <authorList>
            <person name="Silva J.C."/>
            <person name="Cornillot E."/>
            <person name="McCracken C."/>
            <person name="Usmani-Brown S."/>
            <person name="Dwivedi A."/>
            <person name="Ifeonu O.O."/>
            <person name="Crabtree J."/>
            <person name="Gotia H.T."/>
            <person name="Virji A.Z."/>
            <person name="Reynes C."/>
            <person name="Colinge J."/>
            <person name="Kumar V."/>
            <person name="Lawres L."/>
            <person name="Pazzi J.E."/>
            <person name="Pablo J.V."/>
            <person name="Hung C."/>
            <person name="Brancato J."/>
            <person name="Kumari P."/>
            <person name="Orvis J."/>
            <person name="Tretina K."/>
            <person name="Chibucos M."/>
            <person name="Ott S."/>
            <person name="Sadzewicz L."/>
            <person name="Sengamalay N."/>
            <person name="Shetty A.C."/>
            <person name="Su Q."/>
            <person name="Tallon L."/>
            <person name="Fraser C.M."/>
            <person name="Frutos R."/>
            <person name="Molina D.M."/>
            <person name="Krause P.J."/>
            <person name="Ben Mamoun C."/>
        </authorList>
    </citation>
    <scope>NUCLEOTIDE SEQUENCE [LARGE SCALE GENOMIC DNA]</scope>
    <source>
        <strain evidence="7 8">RI</strain>
    </source>
</reference>
<dbReference type="PANTHER" id="PTHR12683:SF13">
    <property type="entry name" value="CDK-ACTIVATING KINASE ASSEMBLY FACTOR MAT1"/>
    <property type="match status" value="1"/>
</dbReference>
<evidence type="ECO:0000256" key="2">
    <source>
        <dbReference type="ARBA" id="ARBA00022771"/>
    </source>
</evidence>
<evidence type="ECO:0000313" key="8">
    <source>
        <dbReference type="Proteomes" id="UP000002899"/>
    </source>
</evidence>
<keyword evidence="3" id="KW-0862">Zinc</keyword>
<reference evidence="7 8" key="1">
    <citation type="journal article" date="2012" name="Nucleic Acids Res.">
        <title>Sequencing of the smallest Apicomplexan genome from the human pathogen Babesia microti.</title>
        <authorList>
            <person name="Cornillot E."/>
            <person name="Hadj-Kaddour K."/>
            <person name="Dassouli A."/>
            <person name="Noel B."/>
            <person name="Ranwez V."/>
            <person name="Vacherie B."/>
            <person name="Augagneur Y."/>
            <person name="Bres V."/>
            <person name="Duclos A."/>
            <person name="Randazzo S."/>
            <person name="Carcy B."/>
            <person name="Debierre-Grockiego F."/>
            <person name="Delbecq S."/>
            <person name="Moubri-Menage K."/>
            <person name="Shams-Eldin H."/>
            <person name="Usmani-Brown S."/>
            <person name="Bringaud F."/>
            <person name="Wincker P."/>
            <person name="Vivares C.P."/>
            <person name="Schwarz R.T."/>
            <person name="Schetters T.P."/>
            <person name="Krause P.J."/>
            <person name="Gorenflot A."/>
            <person name="Berry V."/>
            <person name="Barbe V."/>
            <person name="Ben Mamoun C."/>
        </authorList>
    </citation>
    <scope>NUCLEOTIDE SEQUENCE [LARGE SCALE GENOMIC DNA]</scope>
    <source>
        <strain evidence="7 8">RI</strain>
    </source>
</reference>
<sequence>MGSNYDCPVCLETVTPLCNKILLVSSQCGHFICDKCADTQLMNVGTNQCAICRTNVTRKSYTPYSVDNALYNSYYEVRRKINQIFNSTRANFANTPLYDAYLEQREDLIYELAECETDAKRSKIEQQIRNYQRENARLIEENNTLQKIQHKKQVIDIVKTEDIFYEIVANRCLFKNEPPSLIHPLQRTYSDYFIIDQVKLSAEVEPQPLNGNIKQDTDIVRARYGTLKQLIESDVAGGFNQKLLEFTCREKFESLVFITQPQ</sequence>
<feature type="domain" description="RING-type" evidence="6">
    <location>
        <begin position="7"/>
        <end position="53"/>
    </location>
</feature>
<keyword evidence="1" id="KW-0479">Metal-binding</keyword>
<dbReference type="InterPro" id="IPR001841">
    <property type="entry name" value="Znf_RING"/>
</dbReference>
<evidence type="ECO:0000256" key="1">
    <source>
        <dbReference type="ARBA" id="ARBA00022723"/>
    </source>
</evidence>
<dbReference type="AlphaFoldDB" id="A0A1N6LX53"/>
<dbReference type="InterPro" id="IPR013083">
    <property type="entry name" value="Znf_RING/FYVE/PHD"/>
</dbReference>
<dbReference type="InterPro" id="IPR015877">
    <property type="entry name" value="MAT1_centre"/>
</dbReference>
<dbReference type="Proteomes" id="UP000002899">
    <property type="component" value="Chromosome I"/>
</dbReference>